<dbReference type="EMBL" id="QXXQ01000003">
    <property type="protein sequence ID" value="RID92511.1"/>
    <property type="molecule type" value="Genomic_DNA"/>
</dbReference>
<accession>A0A398BUC4</accession>
<keyword evidence="2" id="KW-1185">Reference proteome</keyword>
<comment type="caution">
    <text evidence="1">The sequence shown here is derived from an EMBL/GenBank/DDBJ whole genome shotgun (WGS) entry which is preliminary data.</text>
</comment>
<dbReference type="AlphaFoldDB" id="A0A398BUC4"/>
<proteinExistence type="predicted"/>
<evidence type="ECO:0000313" key="1">
    <source>
        <dbReference type="EMBL" id="RID92511.1"/>
    </source>
</evidence>
<reference evidence="1 2" key="1">
    <citation type="submission" date="2018-09" db="EMBL/GenBank/DDBJ databases">
        <title>Gemmobacter lutimaris sp. nov., a marine bacterium isolated from tidal flat.</title>
        <authorList>
            <person name="Lee D.W."/>
            <person name="Yoo Y."/>
            <person name="Kim J.-J."/>
            <person name="Kim B.S."/>
        </authorList>
    </citation>
    <scope>NUCLEOTIDE SEQUENCE [LARGE SCALE GENOMIC DNA]</scope>
    <source>
        <strain evidence="1 2">YJ-T1-11</strain>
    </source>
</reference>
<gene>
    <name evidence="1" type="ORF">D2N39_07670</name>
</gene>
<organism evidence="1 2">
    <name type="scientific">Gemmobacter lutimaris</name>
    <dbReference type="NCBI Taxonomy" id="2306023"/>
    <lineage>
        <taxon>Bacteria</taxon>
        <taxon>Pseudomonadati</taxon>
        <taxon>Pseudomonadota</taxon>
        <taxon>Alphaproteobacteria</taxon>
        <taxon>Rhodobacterales</taxon>
        <taxon>Paracoccaceae</taxon>
        <taxon>Gemmobacter</taxon>
    </lineage>
</organism>
<dbReference type="RefSeq" id="WP_119134187.1">
    <property type="nucleotide sequence ID" value="NZ_QXXQ01000003.1"/>
</dbReference>
<name>A0A398BUC4_9RHOB</name>
<protein>
    <submittedName>
        <fullName evidence="1">Uncharacterized protein</fullName>
    </submittedName>
</protein>
<evidence type="ECO:0000313" key="2">
    <source>
        <dbReference type="Proteomes" id="UP000266649"/>
    </source>
</evidence>
<dbReference type="Proteomes" id="UP000266649">
    <property type="component" value="Unassembled WGS sequence"/>
</dbReference>
<dbReference type="OrthoDB" id="7871085at2"/>
<sequence>MTAPGDHQPLPRFASPEEFGDLCAGLADALHAKNRIAMGESQFVWQVADALRRLGHCFETHYANPAVKAAFGDGWTSGTLPREERAAALFALMYPPQPEGPPNR</sequence>